<dbReference type="InParanoid" id="M1DP81"/>
<dbReference type="PANTHER" id="PTHR33180">
    <property type="entry name" value="PHOTOSYSTEM II CP43 REACTION CENTER PROTEIN"/>
    <property type="match status" value="1"/>
</dbReference>
<dbReference type="PANTHER" id="PTHR33180:SF31">
    <property type="entry name" value="POLYPROTEIN PROTEIN"/>
    <property type="match status" value="1"/>
</dbReference>
<dbReference type="PaxDb" id="4113-PGSC0003DMT400092161"/>
<feature type="region of interest" description="Disordered" evidence="1">
    <location>
        <begin position="28"/>
        <end position="60"/>
    </location>
</feature>
<organism evidence="2 3">
    <name type="scientific">Solanum tuberosum</name>
    <name type="common">Potato</name>
    <dbReference type="NCBI Taxonomy" id="4113"/>
    <lineage>
        <taxon>Eukaryota</taxon>
        <taxon>Viridiplantae</taxon>
        <taxon>Streptophyta</taxon>
        <taxon>Embryophyta</taxon>
        <taxon>Tracheophyta</taxon>
        <taxon>Spermatophyta</taxon>
        <taxon>Magnoliopsida</taxon>
        <taxon>eudicotyledons</taxon>
        <taxon>Gunneridae</taxon>
        <taxon>Pentapetalae</taxon>
        <taxon>asterids</taxon>
        <taxon>lamiids</taxon>
        <taxon>Solanales</taxon>
        <taxon>Solanaceae</taxon>
        <taxon>Solanoideae</taxon>
        <taxon>Solaneae</taxon>
        <taxon>Solanum</taxon>
    </lineage>
</organism>
<accession>M1DP81</accession>
<dbReference type="EnsemblPlants" id="PGSC0003DMT400092161">
    <property type="protein sequence ID" value="PGSC0003DMT400092161"/>
    <property type="gene ID" value="PGSC0003DMG400041732"/>
</dbReference>
<feature type="region of interest" description="Disordered" evidence="1">
    <location>
        <begin position="1"/>
        <end position="20"/>
    </location>
</feature>
<reference evidence="3" key="1">
    <citation type="journal article" date="2011" name="Nature">
        <title>Genome sequence and analysis of the tuber crop potato.</title>
        <authorList>
            <consortium name="The Potato Genome Sequencing Consortium"/>
        </authorList>
    </citation>
    <scope>NUCLEOTIDE SEQUENCE [LARGE SCALE GENOMIC DNA]</scope>
    <source>
        <strain evidence="3">cv. DM1-3 516 R44</strain>
    </source>
</reference>
<evidence type="ECO:0000313" key="3">
    <source>
        <dbReference type="Proteomes" id="UP000011115"/>
    </source>
</evidence>
<evidence type="ECO:0000313" key="2">
    <source>
        <dbReference type="EnsemblPlants" id="PGSC0003DMT400092161"/>
    </source>
</evidence>
<keyword evidence="3" id="KW-1185">Reference proteome</keyword>
<feature type="region of interest" description="Disordered" evidence="1">
    <location>
        <begin position="78"/>
        <end position="100"/>
    </location>
</feature>
<name>M1DP81_SOLTU</name>
<dbReference type="Gramene" id="PGSC0003DMT400092161">
    <property type="protein sequence ID" value="PGSC0003DMT400092161"/>
    <property type="gene ID" value="PGSC0003DMG400041732"/>
</dbReference>
<dbReference type="Proteomes" id="UP000011115">
    <property type="component" value="Unassembled WGS sequence"/>
</dbReference>
<proteinExistence type="predicted"/>
<evidence type="ECO:0000256" key="1">
    <source>
        <dbReference type="SAM" id="MobiDB-lite"/>
    </source>
</evidence>
<dbReference type="AlphaFoldDB" id="M1DP81"/>
<feature type="region of interest" description="Disordered" evidence="1">
    <location>
        <begin position="150"/>
        <end position="171"/>
    </location>
</feature>
<sequence length="171" mass="18651">MVRPKVPARGPPPRKKANGVVIAVEVETPRPIPHKPHQSENEEVAGSKTPIHTPMLEAEPVKQKCSELRSRVVHDPLELPLAPPTSQAPQVPPIPVHPPRSINRLNVTGLETILMEKRLSKDGVVERYPTIWETLSGSKHTEEIIAQPSTVVDEQGTNAQVEATPATLSSP</sequence>
<protein>
    <recommendedName>
        <fullName evidence="4">Integrase core domain containing protein</fullName>
    </recommendedName>
</protein>
<dbReference type="HOGENOM" id="CLU_029307_5_0_1"/>
<reference evidence="2" key="2">
    <citation type="submission" date="2015-06" db="UniProtKB">
        <authorList>
            <consortium name="EnsemblPlants"/>
        </authorList>
    </citation>
    <scope>IDENTIFICATION</scope>
    <source>
        <strain evidence="2">DM1-3 516 R44</strain>
    </source>
</reference>
<evidence type="ECO:0008006" key="4">
    <source>
        <dbReference type="Google" id="ProtNLM"/>
    </source>
</evidence>